<reference evidence="1" key="1">
    <citation type="submission" date="2016-04" db="EMBL/GenBank/DDBJ databases">
        <authorList>
            <person name="Nguyen H.D."/>
            <person name="Kesanakurti P."/>
            <person name="Cullis J."/>
            <person name="Levesque C.A."/>
            <person name="Hambleton S."/>
        </authorList>
    </citation>
    <scope>NUCLEOTIDE SEQUENCE</scope>
    <source>
        <strain evidence="1">DAOMC 238032</strain>
    </source>
</reference>
<evidence type="ECO:0000313" key="1">
    <source>
        <dbReference type="EMBL" id="KAE8252034.1"/>
    </source>
</evidence>
<dbReference type="Proteomes" id="UP000077671">
    <property type="component" value="Unassembled WGS sequence"/>
</dbReference>
<dbReference type="AlphaFoldDB" id="A0A8T8SZQ0"/>
<reference evidence="1" key="2">
    <citation type="journal article" date="2019" name="IMA Fungus">
        <title>Genome sequencing and comparison of five Tilletia species to identify candidate genes for the detection of regulated species infecting wheat.</title>
        <authorList>
            <person name="Nguyen H.D.T."/>
            <person name="Sultana T."/>
            <person name="Kesanakurti P."/>
            <person name="Hambleton S."/>
        </authorList>
    </citation>
    <scope>NUCLEOTIDE SEQUENCE</scope>
    <source>
        <strain evidence="1">DAOMC 238032</strain>
    </source>
</reference>
<comment type="caution">
    <text evidence="1">The sequence shown here is derived from an EMBL/GenBank/DDBJ whole genome shotgun (WGS) entry which is preliminary data.</text>
</comment>
<name>A0A8T8SZQ0_9BASI</name>
<gene>
    <name evidence="1" type="ORF">A4X03_0g6266</name>
</gene>
<accession>A0A8T8SZQ0</accession>
<evidence type="ECO:0000313" key="2">
    <source>
        <dbReference type="Proteomes" id="UP000077671"/>
    </source>
</evidence>
<protein>
    <submittedName>
        <fullName evidence="1">Uncharacterized protein</fullName>
    </submittedName>
</protein>
<organism evidence="1 2">
    <name type="scientific">Tilletia caries</name>
    <name type="common">wheat bunt fungus</name>
    <dbReference type="NCBI Taxonomy" id="13290"/>
    <lineage>
        <taxon>Eukaryota</taxon>
        <taxon>Fungi</taxon>
        <taxon>Dikarya</taxon>
        <taxon>Basidiomycota</taxon>
        <taxon>Ustilaginomycotina</taxon>
        <taxon>Exobasidiomycetes</taxon>
        <taxon>Tilletiales</taxon>
        <taxon>Tilletiaceae</taxon>
        <taxon>Tilletia</taxon>
    </lineage>
</organism>
<proteinExistence type="predicted"/>
<sequence>MRTTTSCAAVIWSTSIPAATINNAAPCTRIVPVAATVASIVHTCARTIFTSPATVRITSRKALTISTSATGNGNERIISATAISTAPPCARIISASAIVRHSRLSCACIISGAAINLAPPCSRIAHVTAVIITARYAHIVSTSAVAIHSTSVVVCGRIPCSRIATTSCTALICSVPLAFLHLCTSFACARIISTLSAVICAGISCARIVAFSATTVCCGSVCAWVAFTSPPFCIDTRAASSRSRATHASLP</sequence>
<dbReference type="EMBL" id="LWDD02001158">
    <property type="protein sequence ID" value="KAE8252034.1"/>
    <property type="molecule type" value="Genomic_DNA"/>
</dbReference>